<dbReference type="PANTHER" id="PTHR34222:SF99">
    <property type="entry name" value="PROTEIN, PUTATIVE-RELATED"/>
    <property type="match status" value="1"/>
</dbReference>
<protein>
    <submittedName>
        <fullName evidence="1">Uncharacterized protein</fullName>
    </submittedName>
</protein>
<sequence length="113" mass="13015">MQFVMGLNESYDVAVSNIIMMEPIPSLNKTCFMIARIEMQRDIASGNVNTSEASALAVSTRESQKTLMNSNTFNNRKDVKKSDRKVIWKLFLVDKDLIWQLSQSLFRKNCRSF</sequence>
<reference evidence="1" key="1">
    <citation type="submission" date="2020-09" db="EMBL/GenBank/DDBJ databases">
        <title>Genome-Enabled Discovery of Anthraquinone Biosynthesis in Senna tora.</title>
        <authorList>
            <person name="Kang S.-H."/>
            <person name="Pandey R.P."/>
            <person name="Lee C.-M."/>
            <person name="Sim J.-S."/>
            <person name="Jeong J.-T."/>
            <person name="Choi B.-S."/>
            <person name="Jung M."/>
            <person name="Ginzburg D."/>
            <person name="Zhao K."/>
            <person name="Won S.Y."/>
            <person name="Oh T.-J."/>
            <person name="Yu Y."/>
            <person name="Kim N.-H."/>
            <person name="Lee O.R."/>
            <person name="Lee T.-H."/>
            <person name="Bashyal P."/>
            <person name="Kim T.-S."/>
            <person name="Lee W.-H."/>
            <person name="Kawkins C."/>
            <person name="Kim C.-K."/>
            <person name="Kim J.S."/>
            <person name="Ahn B.O."/>
            <person name="Rhee S.Y."/>
            <person name="Sohng J.K."/>
        </authorList>
    </citation>
    <scope>NUCLEOTIDE SEQUENCE</scope>
    <source>
        <tissue evidence="1">Leaf</tissue>
    </source>
</reference>
<dbReference type="Proteomes" id="UP000634136">
    <property type="component" value="Unassembled WGS sequence"/>
</dbReference>
<comment type="caution">
    <text evidence="1">The sequence shown here is derived from an EMBL/GenBank/DDBJ whole genome shotgun (WGS) entry which is preliminary data.</text>
</comment>
<accession>A0A834XAJ2</accession>
<gene>
    <name evidence="1" type="ORF">G2W53_003658</name>
</gene>
<evidence type="ECO:0000313" key="1">
    <source>
        <dbReference type="EMBL" id="KAF7841360.1"/>
    </source>
</evidence>
<name>A0A834XAJ2_9FABA</name>
<dbReference type="AlphaFoldDB" id="A0A834XAJ2"/>
<organism evidence="1 2">
    <name type="scientific">Senna tora</name>
    <dbReference type="NCBI Taxonomy" id="362788"/>
    <lineage>
        <taxon>Eukaryota</taxon>
        <taxon>Viridiplantae</taxon>
        <taxon>Streptophyta</taxon>
        <taxon>Embryophyta</taxon>
        <taxon>Tracheophyta</taxon>
        <taxon>Spermatophyta</taxon>
        <taxon>Magnoliopsida</taxon>
        <taxon>eudicotyledons</taxon>
        <taxon>Gunneridae</taxon>
        <taxon>Pentapetalae</taxon>
        <taxon>rosids</taxon>
        <taxon>fabids</taxon>
        <taxon>Fabales</taxon>
        <taxon>Fabaceae</taxon>
        <taxon>Caesalpinioideae</taxon>
        <taxon>Cassia clade</taxon>
        <taxon>Senna</taxon>
    </lineage>
</organism>
<evidence type="ECO:0000313" key="2">
    <source>
        <dbReference type="Proteomes" id="UP000634136"/>
    </source>
</evidence>
<dbReference type="PANTHER" id="PTHR34222">
    <property type="entry name" value="GAG_PRE-INTEGRS DOMAIN-CONTAINING PROTEIN"/>
    <property type="match status" value="1"/>
</dbReference>
<dbReference type="EMBL" id="JAAIUW010000002">
    <property type="protein sequence ID" value="KAF7841360.1"/>
    <property type="molecule type" value="Genomic_DNA"/>
</dbReference>
<keyword evidence="2" id="KW-1185">Reference proteome</keyword>
<proteinExistence type="predicted"/>
<dbReference type="OrthoDB" id="1938235at2759"/>